<dbReference type="CDD" id="cd01837">
    <property type="entry name" value="SGNH_plant_lipase_like"/>
    <property type="match status" value="1"/>
</dbReference>
<dbReference type="SUPFAM" id="SSF52266">
    <property type="entry name" value="SGNH hydrolase"/>
    <property type="match status" value="1"/>
</dbReference>
<dbReference type="Pfam" id="PF00657">
    <property type="entry name" value="Lipase_GDSL"/>
    <property type="match status" value="1"/>
</dbReference>
<dbReference type="AlphaFoldDB" id="A0A2Z7AZK3"/>
<evidence type="ECO:0000256" key="4">
    <source>
        <dbReference type="ARBA" id="ARBA00023180"/>
    </source>
</evidence>
<dbReference type="InterPro" id="IPR036514">
    <property type="entry name" value="SGNH_hydro_sf"/>
</dbReference>
<gene>
    <name evidence="5" type="ORF">F511_14742</name>
</gene>
<dbReference type="EMBL" id="KV012500">
    <property type="protein sequence ID" value="KZV24859.1"/>
    <property type="molecule type" value="Genomic_DNA"/>
</dbReference>
<evidence type="ECO:0000313" key="5">
    <source>
        <dbReference type="EMBL" id="KZV24859.1"/>
    </source>
</evidence>
<dbReference type="Gene3D" id="3.40.50.1110">
    <property type="entry name" value="SGNH hydrolase"/>
    <property type="match status" value="1"/>
</dbReference>
<dbReference type="PANTHER" id="PTHR22835:SF557">
    <property type="entry name" value="LIPASE_HYDROLASE FAMILY PROTEIN, PUTATIVE, EXPRESSED-RELATED"/>
    <property type="match status" value="1"/>
</dbReference>
<proteinExistence type="inferred from homology"/>
<evidence type="ECO:0000256" key="3">
    <source>
        <dbReference type="ARBA" id="ARBA00022801"/>
    </source>
</evidence>
<keyword evidence="4" id="KW-0325">Glycoprotein</keyword>
<dbReference type="GO" id="GO:0016788">
    <property type="term" value="F:hydrolase activity, acting on ester bonds"/>
    <property type="evidence" value="ECO:0007669"/>
    <property type="project" value="InterPro"/>
</dbReference>
<keyword evidence="3" id="KW-0378">Hydrolase</keyword>
<evidence type="ECO:0000256" key="1">
    <source>
        <dbReference type="ARBA" id="ARBA00008668"/>
    </source>
</evidence>
<dbReference type="OrthoDB" id="1600564at2759"/>
<evidence type="ECO:0000313" key="6">
    <source>
        <dbReference type="Proteomes" id="UP000250235"/>
    </source>
</evidence>
<sequence length="365" mass="40470">MLLIFSSQLHANPIPRRPFDAVYAFGDSFTDTGNTHSATGPSGFMFVSNLPYGRTFFHRPTNRYSDGRLVIDFLAHSLSLPFLPPYLDRNSDTSSGINFAVAGSTAIIHSFFAKNNMTLNITPQSIQTQLTWFNKFLESKGCRDSTTTAEQCAAVLGDALIWVGEIGANDYAYSFGSSFSRQTIQRLAIGSVTSFLQAILEKGAKYVVVQGLPPTGCLTLSLFLSSPDDRDDLGCVGTLNNLTISHNTALQAKIHLFRQKYPKSVIVYADYYNAYWKVMKNPRTYGFKELHKVCCGYGGGEYNFNYFNACGSPGSSSCADPFEYVNWDGVHLTEAMYRVMADAFVNGTFSDPPFSYLLWKKRQSG</sequence>
<dbReference type="InterPro" id="IPR035669">
    <property type="entry name" value="SGNH_plant_lipase-like"/>
</dbReference>
<accession>A0A2Z7AZK3</accession>
<dbReference type="PANTHER" id="PTHR22835">
    <property type="entry name" value="ZINC FINGER FYVE DOMAIN CONTAINING PROTEIN"/>
    <property type="match status" value="1"/>
</dbReference>
<organism evidence="5 6">
    <name type="scientific">Dorcoceras hygrometricum</name>
    <dbReference type="NCBI Taxonomy" id="472368"/>
    <lineage>
        <taxon>Eukaryota</taxon>
        <taxon>Viridiplantae</taxon>
        <taxon>Streptophyta</taxon>
        <taxon>Embryophyta</taxon>
        <taxon>Tracheophyta</taxon>
        <taxon>Spermatophyta</taxon>
        <taxon>Magnoliopsida</taxon>
        <taxon>eudicotyledons</taxon>
        <taxon>Gunneridae</taxon>
        <taxon>Pentapetalae</taxon>
        <taxon>asterids</taxon>
        <taxon>lamiids</taxon>
        <taxon>Lamiales</taxon>
        <taxon>Gesneriaceae</taxon>
        <taxon>Didymocarpoideae</taxon>
        <taxon>Trichosporeae</taxon>
        <taxon>Loxocarpinae</taxon>
        <taxon>Dorcoceras</taxon>
    </lineage>
</organism>
<dbReference type="Proteomes" id="UP000250235">
    <property type="component" value="Unassembled WGS sequence"/>
</dbReference>
<keyword evidence="6" id="KW-1185">Reference proteome</keyword>
<name>A0A2Z7AZK3_9LAMI</name>
<comment type="similarity">
    <text evidence="1">Belongs to the 'GDSL' lipolytic enzyme family.</text>
</comment>
<protein>
    <submittedName>
        <fullName evidence="5">GDSL esterase/lipase-like</fullName>
    </submittedName>
</protein>
<reference evidence="5 6" key="1">
    <citation type="journal article" date="2015" name="Proc. Natl. Acad. Sci. U.S.A.">
        <title>The resurrection genome of Boea hygrometrica: A blueprint for survival of dehydration.</title>
        <authorList>
            <person name="Xiao L."/>
            <person name="Yang G."/>
            <person name="Zhang L."/>
            <person name="Yang X."/>
            <person name="Zhao S."/>
            <person name="Ji Z."/>
            <person name="Zhou Q."/>
            <person name="Hu M."/>
            <person name="Wang Y."/>
            <person name="Chen M."/>
            <person name="Xu Y."/>
            <person name="Jin H."/>
            <person name="Xiao X."/>
            <person name="Hu G."/>
            <person name="Bao F."/>
            <person name="Hu Y."/>
            <person name="Wan P."/>
            <person name="Li L."/>
            <person name="Deng X."/>
            <person name="Kuang T."/>
            <person name="Xiang C."/>
            <person name="Zhu J.K."/>
            <person name="Oliver M.J."/>
            <person name="He Y."/>
        </authorList>
    </citation>
    <scope>NUCLEOTIDE SEQUENCE [LARGE SCALE GENOMIC DNA]</scope>
    <source>
        <strain evidence="6">cv. XS01</strain>
    </source>
</reference>
<evidence type="ECO:0000256" key="2">
    <source>
        <dbReference type="ARBA" id="ARBA00022729"/>
    </source>
</evidence>
<dbReference type="InterPro" id="IPR001087">
    <property type="entry name" value="GDSL"/>
</dbReference>
<keyword evidence="2" id="KW-0732">Signal</keyword>